<evidence type="ECO:0000313" key="3">
    <source>
        <dbReference type="Proteomes" id="UP001354709"/>
    </source>
</evidence>
<keyword evidence="3" id="KW-1185">Reference proteome</keyword>
<gene>
    <name evidence="2" type="ORF">V2J94_40070</name>
</gene>
<proteinExistence type="predicted"/>
<comment type="caution">
    <text evidence="2">The sequence shown here is derived from an EMBL/GenBank/DDBJ whole genome shotgun (WGS) entry which is preliminary data.</text>
</comment>
<dbReference type="Proteomes" id="UP001354709">
    <property type="component" value="Unassembled WGS sequence"/>
</dbReference>
<feature type="transmembrane region" description="Helical" evidence="1">
    <location>
        <begin position="12"/>
        <end position="30"/>
    </location>
</feature>
<evidence type="ECO:0008006" key="4">
    <source>
        <dbReference type="Google" id="ProtNLM"/>
    </source>
</evidence>
<reference evidence="2 3" key="1">
    <citation type="submission" date="2023-11" db="EMBL/GenBank/DDBJ databases">
        <title>30 novel species of actinomycetes from the DSMZ collection.</title>
        <authorList>
            <person name="Nouioui I."/>
        </authorList>
    </citation>
    <scope>NUCLEOTIDE SEQUENCE [LARGE SCALE GENOMIC DNA]</scope>
    <source>
        <strain evidence="2 3">DSM 41524</strain>
    </source>
</reference>
<keyword evidence="1" id="KW-1133">Transmembrane helix</keyword>
<evidence type="ECO:0000313" key="2">
    <source>
        <dbReference type="EMBL" id="MEE4597996.1"/>
    </source>
</evidence>
<keyword evidence="1" id="KW-0472">Membrane</keyword>
<sequence length="102" mass="10965">MTGMDWGTVPAWFSAVGTTGSLFLALAILLRDKRRDDLTEARKLVISWKGPEAGVGHKVHITNASDRPFIEVAVFNLDQWACDAGSPDGPMLSGESRGPLPS</sequence>
<dbReference type="EMBL" id="JAZBJO010000042">
    <property type="protein sequence ID" value="MEE4597996.1"/>
    <property type="molecule type" value="Genomic_DNA"/>
</dbReference>
<evidence type="ECO:0000256" key="1">
    <source>
        <dbReference type="SAM" id="Phobius"/>
    </source>
</evidence>
<accession>A0ABU7Q9D0</accession>
<protein>
    <recommendedName>
        <fullName evidence="4">DUF4232 domain-containing protein</fullName>
    </recommendedName>
</protein>
<dbReference type="RefSeq" id="WP_330814971.1">
    <property type="nucleotide sequence ID" value="NZ_JAZBJO010000042.1"/>
</dbReference>
<organism evidence="2 3">
    <name type="scientific">Streptomyces asiaticus subsp. ignotus</name>
    <dbReference type="NCBI Taxonomy" id="3098222"/>
    <lineage>
        <taxon>Bacteria</taxon>
        <taxon>Bacillati</taxon>
        <taxon>Actinomycetota</taxon>
        <taxon>Actinomycetes</taxon>
        <taxon>Kitasatosporales</taxon>
        <taxon>Streptomycetaceae</taxon>
        <taxon>Streptomyces</taxon>
        <taxon>Streptomyces violaceusniger group</taxon>
    </lineage>
</organism>
<name>A0ABU7Q9D0_9ACTN</name>
<keyword evidence="1" id="KW-0812">Transmembrane</keyword>